<gene>
    <name evidence="6" type="ORF">HNQ81_002331</name>
</gene>
<dbReference type="PANTHER" id="PTHR13799:SF14">
    <property type="entry name" value="GTP CYCLOHYDROLASE 1 TYPE 2 HOMOLOG"/>
    <property type="match status" value="1"/>
</dbReference>
<feature type="binding site" evidence="5">
    <location>
        <position position="232"/>
    </location>
    <ligand>
        <name>a divalent metal cation</name>
        <dbReference type="ChEBI" id="CHEBI:60240"/>
        <label>1</label>
    </ligand>
</feature>
<dbReference type="Proteomes" id="UP000539642">
    <property type="component" value="Unassembled WGS sequence"/>
</dbReference>
<sequence length="272" mass="29049">MPTPIREIISRLHEHAPLTLAEPWDNAGLLLGDMDRETTFILIGLDPSTSLVEEAIALGADTIITHHPLIFKPLAAINTGEPTGRFVEMALSHRISVIACHTNLDSAANGVSDALARAIGLNEVQPLVASSSAADQHQGLGRIGRFPEAVPSAGFLRRLGKALQLPALFIAGRLPESISTVALCGGSGSDLAAVAHARGAGVYITAEIKHHVARWAEECGFCLIEGTHYGTERHAVPLLAGILQAENISRNWNIVIQQTLTEHHPFVLTHID</sequence>
<comment type="similarity">
    <text evidence="1">Belongs to the GTP cyclohydrolase I type 2/NIF3 family.</text>
</comment>
<feature type="binding site" evidence="5">
    <location>
        <position position="66"/>
    </location>
    <ligand>
        <name>a divalent metal cation</name>
        <dbReference type="ChEBI" id="CHEBI:60240"/>
        <label>1</label>
    </ligand>
</feature>
<dbReference type="InterPro" id="IPR036069">
    <property type="entry name" value="DUF34/NIF3_sf"/>
</dbReference>
<evidence type="ECO:0000313" key="7">
    <source>
        <dbReference type="Proteomes" id="UP000539642"/>
    </source>
</evidence>
<dbReference type="GO" id="GO:0005737">
    <property type="term" value="C:cytoplasm"/>
    <property type="evidence" value="ECO:0007669"/>
    <property type="project" value="TreeGrafter"/>
</dbReference>
<dbReference type="Pfam" id="PF01784">
    <property type="entry name" value="DUF34_NIF3"/>
    <property type="match status" value="1"/>
</dbReference>
<dbReference type="InterPro" id="IPR002678">
    <property type="entry name" value="DUF34/NIF3"/>
</dbReference>
<dbReference type="GO" id="GO:0046872">
    <property type="term" value="F:metal ion binding"/>
    <property type="evidence" value="ECO:0007669"/>
    <property type="project" value="UniProtKB-KW"/>
</dbReference>
<comment type="subunit">
    <text evidence="2">Homohexamer.</text>
</comment>
<protein>
    <recommendedName>
        <fullName evidence="3">GTP cyclohydrolase 1 type 2 homolog</fullName>
    </recommendedName>
</protein>
<feature type="binding site" evidence="5">
    <location>
        <position position="105"/>
    </location>
    <ligand>
        <name>a divalent metal cation</name>
        <dbReference type="ChEBI" id="CHEBI:60240"/>
        <label>1</label>
    </ligand>
</feature>
<reference evidence="6 7" key="1">
    <citation type="submission" date="2020-08" db="EMBL/GenBank/DDBJ databases">
        <title>Genomic Encyclopedia of Type Strains, Phase IV (KMG-IV): sequencing the most valuable type-strain genomes for metagenomic binning, comparative biology and taxonomic classification.</title>
        <authorList>
            <person name="Goeker M."/>
        </authorList>
    </citation>
    <scope>NUCLEOTIDE SEQUENCE [LARGE SCALE GENOMIC DNA]</scope>
    <source>
        <strain evidence="6 7">DSM 28570</strain>
    </source>
</reference>
<evidence type="ECO:0000256" key="4">
    <source>
        <dbReference type="ARBA" id="ARBA00022723"/>
    </source>
</evidence>
<dbReference type="PANTHER" id="PTHR13799">
    <property type="entry name" value="NGG1 INTERACTING FACTOR 3"/>
    <property type="match status" value="1"/>
</dbReference>
<evidence type="ECO:0000256" key="1">
    <source>
        <dbReference type="ARBA" id="ARBA00006964"/>
    </source>
</evidence>
<dbReference type="EMBL" id="JACHEO010000013">
    <property type="protein sequence ID" value="MBB5348595.1"/>
    <property type="molecule type" value="Genomic_DNA"/>
</dbReference>
<dbReference type="SUPFAM" id="SSF102705">
    <property type="entry name" value="NIF3 (NGG1p interacting factor 3)-like"/>
    <property type="match status" value="1"/>
</dbReference>
<feature type="binding site" evidence="5">
    <location>
        <position position="67"/>
    </location>
    <ligand>
        <name>a divalent metal cation</name>
        <dbReference type="ChEBI" id="CHEBI:60240"/>
        <label>1</label>
    </ligand>
</feature>
<evidence type="ECO:0000313" key="6">
    <source>
        <dbReference type="EMBL" id="MBB5348595.1"/>
    </source>
</evidence>
<name>A0A840USH0_9BACT</name>
<dbReference type="AlphaFoldDB" id="A0A840USH0"/>
<evidence type="ECO:0000256" key="5">
    <source>
        <dbReference type="PIRSR" id="PIRSR602678-1"/>
    </source>
</evidence>
<feature type="binding site" evidence="5">
    <location>
        <position position="228"/>
    </location>
    <ligand>
        <name>a divalent metal cation</name>
        <dbReference type="ChEBI" id="CHEBI:60240"/>
        <label>1</label>
    </ligand>
</feature>
<evidence type="ECO:0000256" key="3">
    <source>
        <dbReference type="ARBA" id="ARBA00022112"/>
    </source>
</evidence>
<dbReference type="RefSeq" id="WP_183351437.1">
    <property type="nucleotide sequence ID" value="NZ_JACHEO010000013.1"/>
</dbReference>
<organism evidence="6 7">
    <name type="scientific">Desulfoprunum benzoelyticum</name>
    <dbReference type="NCBI Taxonomy" id="1506996"/>
    <lineage>
        <taxon>Bacteria</taxon>
        <taxon>Pseudomonadati</taxon>
        <taxon>Thermodesulfobacteriota</taxon>
        <taxon>Desulfobulbia</taxon>
        <taxon>Desulfobulbales</taxon>
        <taxon>Desulfobulbaceae</taxon>
        <taxon>Desulfoprunum</taxon>
    </lineage>
</organism>
<dbReference type="FunFam" id="3.40.1390.30:FF:000001">
    <property type="entry name" value="GTP cyclohydrolase 1 type 2"/>
    <property type="match status" value="1"/>
</dbReference>
<proteinExistence type="inferred from homology"/>
<dbReference type="NCBIfam" id="TIGR00486">
    <property type="entry name" value="YbgI_SA1388"/>
    <property type="match status" value="1"/>
</dbReference>
<comment type="caution">
    <text evidence="6">The sequence shown here is derived from an EMBL/GenBank/DDBJ whole genome shotgun (WGS) entry which is preliminary data.</text>
</comment>
<evidence type="ECO:0000256" key="2">
    <source>
        <dbReference type="ARBA" id="ARBA00011643"/>
    </source>
</evidence>
<accession>A0A840USH0</accession>
<dbReference type="Gene3D" id="3.40.1390.30">
    <property type="entry name" value="NIF3 (NGG1p interacting factor 3)-like"/>
    <property type="match status" value="2"/>
</dbReference>
<keyword evidence="7" id="KW-1185">Reference proteome</keyword>
<keyword evidence="4 5" id="KW-0479">Metal-binding</keyword>